<protein>
    <submittedName>
        <fullName evidence="1">DUF1934 domain-containing protein</fullName>
    </submittedName>
</protein>
<gene>
    <name evidence="1" type="ORF">ACFO26_05675</name>
</gene>
<accession>A0ABV9JCH7</accession>
<dbReference type="EMBL" id="JBHSGD010000005">
    <property type="protein sequence ID" value="MFC4652395.1"/>
    <property type="molecule type" value="Genomic_DNA"/>
</dbReference>
<name>A0ABV9JCH7_9LACT</name>
<sequence length="127" mass="14886">MIKINIHSHIKIERQEEAIHEEYKGELKEIAGKICLIYTNSQDEKVLIKFDEQELSMTRYTDNPISMHFHKEFPTKADYAGLGKLSILTKDLSVNSAQQIVELYYHLAQNELKIGEYRMQITWEEIG</sequence>
<proteinExistence type="predicted"/>
<dbReference type="Proteomes" id="UP001595987">
    <property type="component" value="Unassembled WGS sequence"/>
</dbReference>
<dbReference type="RefSeq" id="WP_244842659.1">
    <property type="nucleotide sequence ID" value="NZ_BOVQ01000004.1"/>
</dbReference>
<evidence type="ECO:0000313" key="1">
    <source>
        <dbReference type="EMBL" id="MFC4652395.1"/>
    </source>
</evidence>
<reference evidence="2" key="1">
    <citation type="journal article" date="2019" name="Int. J. Syst. Evol. Microbiol.">
        <title>The Global Catalogue of Microorganisms (GCM) 10K type strain sequencing project: providing services to taxonomists for standard genome sequencing and annotation.</title>
        <authorList>
            <consortium name="The Broad Institute Genomics Platform"/>
            <consortium name="The Broad Institute Genome Sequencing Center for Infectious Disease"/>
            <person name="Wu L."/>
            <person name="Ma J."/>
        </authorList>
    </citation>
    <scope>NUCLEOTIDE SEQUENCE [LARGE SCALE GENOMIC DNA]</scope>
    <source>
        <strain evidence="2">CCUG 63287</strain>
    </source>
</reference>
<dbReference type="InterPro" id="IPR015231">
    <property type="entry name" value="DUF1934"/>
</dbReference>
<dbReference type="Gene3D" id="2.40.128.20">
    <property type="match status" value="1"/>
</dbReference>
<comment type="caution">
    <text evidence="1">The sequence shown here is derived from an EMBL/GenBank/DDBJ whole genome shotgun (WGS) entry which is preliminary data.</text>
</comment>
<keyword evidence="2" id="KW-1185">Reference proteome</keyword>
<evidence type="ECO:0000313" key="2">
    <source>
        <dbReference type="Proteomes" id="UP001595987"/>
    </source>
</evidence>
<dbReference type="Pfam" id="PF09148">
    <property type="entry name" value="DUF1934"/>
    <property type="match status" value="1"/>
</dbReference>
<organism evidence="1 2">
    <name type="scientific">Lactococcus nasutitermitis</name>
    <dbReference type="NCBI Taxonomy" id="1652957"/>
    <lineage>
        <taxon>Bacteria</taxon>
        <taxon>Bacillati</taxon>
        <taxon>Bacillota</taxon>
        <taxon>Bacilli</taxon>
        <taxon>Lactobacillales</taxon>
        <taxon>Streptococcaceae</taxon>
        <taxon>Lactococcus</taxon>
    </lineage>
</organism>
<dbReference type="SUPFAM" id="SSF50814">
    <property type="entry name" value="Lipocalins"/>
    <property type="match status" value="1"/>
</dbReference>
<dbReference type="InterPro" id="IPR012674">
    <property type="entry name" value="Calycin"/>
</dbReference>